<keyword evidence="2 6" id="KW-0812">Transmembrane</keyword>
<dbReference type="Pfam" id="PF13515">
    <property type="entry name" value="FUSC_2"/>
    <property type="match status" value="1"/>
</dbReference>
<feature type="transmembrane region" description="Helical" evidence="6">
    <location>
        <begin position="90"/>
        <end position="107"/>
    </location>
</feature>
<sequence length="1385" mass="153370">MFGLRRDLVRAVLAAKLTLGFFLASLLVTVNAFREELSCWAPLLYTIMMGPLSEFSYVGALQRTAAALLYGSLLGTAFAATVFFVARHLIWLRIICIFLVMAPISLLRLSNQHALLSIFTAVALGLVLNSSLELQAILSSSSSSSSLEVASSARSLMRQFCISASIAYLVGVFIAVVLFPLPASSALRDALERMLNEIGRRVSALAAELFGLIDQAESAWRETQASRVSAGKAGDITACDIDSEWGPSLTPSIRAPLSATERCAVGTEHAFSAEFTIIDDEDYAMLQDEGALFLQERLWELQALVVFAHREWTLPEVTQVVPIADWAQTVLAVREIISRVAGVESLLGRRRGRRGYRQADHDLGLALDQLFKHSLVDVMRLWAIIAASCHQLSRLLADSHPRWYRWIPCRKRHVSPSQHAQAILNRLLETKTVLRLRQGALVSGLVGYERYWQHMLSLYQKVGREESPDLRGSCSSRTSALFAEDVSAAWFSAIMMHRIVDAVQDAYRAAQALLPNHQVASANGTHDPEGFCGPVRALFTNVTGEFFALPWEVAHDVKALCTQMRLLGWTECRTALRTHRWQVVFFFKFYLLCAMTLSVVTSIPEQTTLRSEWNIIWLYFSVVITARPTTESAISVGLMRVNGTIVGAVLGYLVMLRPLIATNAYAVSALSILIIYVFFYFALLDRHKWLQYAARVGVLTYTLVVMCQYEGLDYVAQWQYALSRCVTTCAGVLLAVLVVAALSPRMAVRESRQILSRVFSTAAEATGSFHAVYVTRDTSTQLATHITPEFLLEHYSSFSSLTRSPSLVSLLPTTTSSDRIGSPREAGNDDVTQATASAPADRRSRSSLMIDRAATLLLQRITTDLLAARSAVLPTFGGTTQFTMWRSGLFSAPPYIWRGIDGLWLLLLRLEVIEGVLERPPIYTSRYTGAAVRLFILPLEAEWQALFDALRTLSEAIHSYLSGFSLWHDLGVERILPQGLCRQHRPRSQDVALKANEAERQQSMSRSPALPAELGWERQSHGDASPKRAVTDSAGHLYWLDERVAEALLIFRKRRSRLWWCLTKRRDRVRRVALSRALSQRQRRVVDMMGALFLGQEEAERASMSDAIIEPGSQTMNADALNGNTRASENEIATSTSHFDQQCLKDLDEVRSPERFASNVDALGCTALSVPSAQPVPITIETPSNEASGAAFTQERTLSSFAAAEPRSETARNGRALPAGSAAGMVTVSPLAENGNESIALFPVDAALVLSGENAASPPLQRLEQEFVSAPSSDVGVAMKYSESVVAKPSGKLESVRRQCRQRQHRSRHRLPPEEEESIIRELTSLAEYTDGHRLFTSSVQKPVHVSHSVGLPIDDFVHFSSYLFALRETLNSFDFAVRMIAGTD</sequence>
<feature type="transmembrane region" description="Helical" evidence="6">
    <location>
        <begin position="583"/>
        <end position="603"/>
    </location>
</feature>
<dbReference type="InterPro" id="IPR052430">
    <property type="entry name" value="IVT-Associated"/>
</dbReference>
<dbReference type="EMBL" id="VWRR01000002">
    <property type="protein sequence ID" value="KAF6004913.1"/>
    <property type="molecule type" value="Genomic_DNA"/>
</dbReference>
<gene>
    <name evidence="8" type="ORF">F1559_004027</name>
</gene>
<evidence type="ECO:0000256" key="2">
    <source>
        <dbReference type="ARBA" id="ARBA00022692"/>
    </source>
</evidence>
<feature type="transmembrane region" description="Helical" evidence="6">
    <location>
        <begin position="663"/>
        <end position="683"/>
    </location>
</feature>
<feature type="transmembrane region" description="Helical" evidence="6">
    <location>
        <begin position="721"/>
        <end position="742"/>
    </location>
</feature>
<dbReference type="PANTHER" id="PTHR47804">
    <property type="entry name" value="60S RIBOSOMAL PROTEIN L19"/>
    <property type="match status" value="1"/>
</dbReference>
<evidence type="ECO:0000313" key="9">
    <source>
        <dbReference type="Proteomes" id="UP000530660"/>
    </source>
</evidence>
<keyword evidence="3 6" id="KW-1133">Transmembrane helix</keyword>
<dbReference type="Proteomes" id="UP000530660">
    <property type="component" value="Unassembled WGS sequence"/>
</dbReference>
<reference evidence="8 9" key="1">
    <citation type="journal article" date="2020" name="J. Phycol.">
        <title>Comparative genome analysis reveals Cyanidiococcus gen. nov., a new extremophilic red algal genus sister to Cyanidioschyzon (Cyanidioschyzonaceae, Rhodophyta).</title>
        <authorList>
            <person name="Liu S.-L."/>
            <person name="Chiang Y.-R."/>
            <person name="Yoon H.S."/>
            <person name="Fu H.-Y."/>
        </authorList>
    </citation>
    <scope>NUCLEOTIDE SEQUENCE [LARGE SCALE GENOMIC DNA]</scope>
    <source>
        <strain evidence="8 9">THAL066</strain>
    </source>
</reference>
<dbReference type="InterPro" id="IPR049453">
    <property type="entry name" value="Memb_transporter_dom"/>
</dbReference>
<evidence type="ECO:0000256" key="1">
    <source>
        <dbReference type="ARBA" id="ARBA00004141"/>
    </source>
</evidence>
<name>A0A7J7IP63_9RHOD</name>
<dbReference type="GO" id="GO:0016020">
    <property type="term" value="C:membrane"/>
    <property type="evidence" value="ECO:0007669"/>
    <property type="project" value="UniProtKB-SubCell"/>
</dbReference>
<comment type="subcellular location">
    <subcellularLocation>
        <location evidence="1">Membrane</location>
        <topology evidence="1">Multi-pass membrane protein</topology>
    </subcellularLocation>
</comment>
<feature type="transmembrane region" description="Helical" evidence="6">
    <location>
        <begin position="689"/>
        <end position="709"/>
    </location>
</feature>
<evidence type="ECO:0000256" key="6">
    <source>
        <dbReference type="SAM" id="Phobius"/>
    </source>
</evidence>
<feature type="transmembrane region" description="Helical" evidence="6">
    <location>
        <begin position="114"/>
        <end position="137"/>
    </location>
</feature>
<protein>
    <recommendedName>
        <fullName evidence="7">Integral membrane bound transporter domain-containing protein</fullName>
    </recommendedName>
</protein>
<evidence type="ECO:0000256" key="4">
    <source>
        <dbReference type="ARBA" id="ARBA00023136"/>
    </source>
</evidence>
<evidence type="ECO:0000256" key="5">
    <source>
        <dbReference type="SAM" id="MobiDB-lite"/>
    </source>
</evidence>
<feature type="transmembrane region" description="Helical" evidence="6">
    <location>
        <begin position="67"/>
        <end position="84"/>
    </location>
</feature>
<evidence type="ECO:0000313" key="8">
    <source>
        <dbReference type="EMBL" id="KAF6004913.1"/>
    </source>
</evidence>
<evidence type="ECO:0000259" key="7">
    <source>
        <dbReference type="Pfam" id="PF13515"/>
    </source>
</evidence>
<comment type="caution">
    <text evidence="8">The sequence shown here is derived from an EMBL/GenBank/DDBJ whole genome shotgun (WGS) entry which is preliminary data.</text>
</comment>
<feature type="transmembrane region" description="Helical" evidence="6">
    <location>
        <begin position="637"/>
        <end position="656"/>
    </location>
</feature>
<dbReference type="OrthoDB" id="68611at2759"/>
<proteinExistence type="predicted"/>
<organism evidence="8 9">
    <name type="scientific">Cyanidiococcus yangmingshanensis</name>
    <dbReference type="NCBI Taxonomy" id="2690220"/>
    <lineage>
        <taxon>Eukaryota</taxon>
        <taxon>Rhodophyta</taxon>
        <taxon>Bangiophyceae</taxon>
        <taxon>Cyanidiales</taxon>
        <taxon>Cyanidiaceae</taxon>
        <taxon>Cyanidiococcus</taxon>
    </lineage>
</organism>
<dbReference type="PANTHER" id="PTHR47804:SF3">
    <property type="entry name" value="PROTEIN BRE4"/>
    <property type="match status" value="1"/>
</dbReference>
<feature type="transmembrane region" description="Helical" evidence="6">
    <location>
        <begin position="157"/>
        <end position="179"/>
    </location>
</feature>
<feature type="domain" description="Integral membrane bound transporter" evidence="7">
    <location>
        <begin position="609"/>
        <end position="738"/>
    </location>
</feature>
<feature type="region of interest" description="Disordered" evidence="5">
    <location>
        <begin position="813"/>
        <end position="843"/>
    </location>
</feature>
<keyword evidence="9" id="KW-1185">Reference proteome</keyword>
<keyword evidence="4 6" id="KW-0472">Membrane</keyword>
<accession>A0A7J7IP63</accession>
<evidence type="ECO:0000256" key="3">
    <source>
        <dbReference type="ARBA" id="ARBA00022989"/>
    </source>
</evidence>
<feature type="transmembrane region" description="Helical" evidence="6">
    <location>
        <begin position="42"/>
        <end position="60"/>
    </location>
</feature>